<dbReference type="PROSITE" id="PS50084">
    <property type="entry name" value="KH_TYPE_1"/>
    <property type="match status" value="1"/>
</dbReference>
<dbReference type="Gene3D" id="3.30.310.210">
    <property type="match status" value="1"/>
</dbReference>
<dbReference type="GO" id="GO:0003723">
    <property type="term" value="F:RNA binding"/>
    <property type="evidence" value="ECO:0007669"/>
    <property type="project" value="UniProtKB-UniRule"/>
</dbReference>
<evidence type="ECO:0000256" key="1">
    <source>
        <dbReference type="PROSITE-ProRule" id="PRU00117"/>
    </source>
</evidence>
<dbReference type="Pfam" id="PF00013">
    <property type="entry name" value="KH_1"/>
    <property type="match status" value="1"/>
</dbReference>
<feature type="domain" description="K Homology" evidence="2">
    <location>
        <begin position="328"/>
        <end position="389"/>
    </location>
</feature>
<dbReference type="InterPro" id="IPR004087">
    <property type="entry name" value="KH_dom"/>
</dbReference>
<gene>
    <name evidence="3" type="ORF">ENU31_01440</name>
</gene>
<name>A0A7C4D1H8_9CREN</name>
<dbReference type="EMBL" id="DTCA01000050">
    <property type="protein sequence ID" value="HGM07062.1"/>
    <property type="molecule type" value="Genomic_DNA"/>
</dbReference>
<comment type="caution">
    <text evidence="3">The sequence shown here is derived from an EMBL/GenBank/DDBJ whole genome shotgun (WGS) entry which is preliminary data.</text>
</comment>
<keyword evidence="1" id="KW-0694">RNA-binding</keyword>
<dbReference type="InterPro" id="IPR009019">
    <property type="entry name" value="KH_sf_prok-type"/>
</dbReference>
<dbReference type="SUPFAM" id="SSF54814">
    <property type="entry name" value="Prokaryotic type KH domain (KH-domain type II)"/>
    <property type="match status" value="1"/>
</dbReference>
<protein>
    <recommendedName>
        <fullName evidence="2">K Homology domain-containing protein</fullName>
    </recommendedName>
</protein>
<accession>A0A7C4D1H8</accession>
<proteinExistence type="predicted"/>
<dbReference type="InterPro" id="IPR004088">
    <property type="entry name" value="KH_dom_type_1"/>
</dbReference>
<evidence type="ECO:0000259" key="2">
    <source>
        <dbReference type="SMART" id="SM00322"/>
    </source>
</evidence>
<dbReference type="AlphaFoldDB" id="A0A7C4D1H8"/>
<reference evidence="3" key="1">
    <citation type="journal article" date="2020" name="mSystems">
        <title>Genome- and Community-Level Interaction Insights into Carbon Utilization and Element Cycling Functions of Hydrothermarchaeota in Hydrothermal Sediment.</title>
        <authorList>
            <person name="Zhou Z."/>
            <person name="Liu Y."/>
            <person name="Xu W."/>
            <person name="Pan J."/>
            <person name="Luo Z.H."/>
            <person name="Li M."/>
        </authorList>
    </citation>
    <scope>NUCLEOTIDE SEQUENCE [LARGE SCALE GENOMIC DNA]</scope>
    <source>
        <strain evidence="3">SpSt-658</strain>
    </source>
</reference>
<evidence type="ECO:0000313" key="3">
    <source>
        <dbReference type="EMBL" id="HGM07062.1"/>
    </source>
</evidence>
<sequence length="391" mass="45415">MYHIMIYSADVLSEYTHPYVVHLFTSEKPSPEEAFKIAEEILTKHFPKWEKNSLRYVGYEYLPLNLPSEANKSYVAISLAHTGWNRFDIAEIISTVPQSLVPVIEEYRKKWINLDYDNAVLTLPFVVDAIDYLKNEMNCKSIKVYETYRGHHIRAELLSPLSFDELMKIREKLNDDYNRLVLDELYIKKSLSFLTNLLFNSKCWIEIPILPEELAAGKQPTLKYYEEKEISPESISVERIELVSINLPTMKIELPKGNVEIEGKRIRFVGRFTSKEAKLIATSIEDNLWEYAYALRKRDDIKEKVKNAYRKISPFLASLINECDVKIEEGIIVIHVPDNLSNYIGRLIGKQGQNIKAVEGELGMKIKIIQGQIPEEVELRKRLRELLKSIT</sequence>
<dbReference type="SMART" id="SM00322">
    <property type="entry name" value="KH"/>
    <property type="match status" value="1"/>
</dbReference>
<organism evidence="3">
    <name type="scientific">Ignisphaera aggregans</name>
    <dbReference type="NCBI Taxonomy" id="334771"/>
    <lineage>
        <taxon>Archaea</taxon>
        <taxon>Thermoproteota</taxon>
        <taxon>Thermoprotei</taxon>
        <taxon>Desulfurococcales</taxon>
        <taxon>Desulfurococcaceae</taxon>
        <taxon>Ignisphaera</taxon>
    </lineage>
</organism>